<feature type="non-terminal residue" evidence="4">
    <location>
        <position position="74"/>
    </location>
</feature>
<reference evidence="4" key="1">
    <citation type="submission" date="2021-06" db="EMBL/GenBank/DDBJ databases">
        <authorList>
            <person name="Kallberg Y."/>
            <person name="Tangrot J."/>
            <person name="Rosling A."/>
        </authorList>
    </citation>
    <scope>NUCLEOTIDE SEQUENCE</scope>
    <source>
        <strain evidence="4">CL551</strain>
    </source>
</reference>
<sequence length="74" mass="8472">IETKKLQTYKVLPPDITLAQYKLDEAKQILVCNIEVGCFNMVRQNFVGIVVGTAMQKTVKVRVARQFVHPKVRK</sequence>
<keyword evidence="2" id="KW-0689">Ribosomal protein</keyword>
<dbReference type="EMBL" id="CAJVPV010055048">
    <property type="protein sequence ID" value="CAG8783960.1"/>
    <property type="molecule type" value="Genomic_DNA"/>
</dbReference>
<dbReference type="InterPro" id="IPR012340">
    <property type="entry name" value="NA-bd_OB-fold"/>
</dbReference>
<dbReference type="Proteomes" id="UP000789342">
    <property type="component" value="Unassembled WGS sequence"/>
</dbReference>
<comment type="similarity">
    <text evidence="1">Belongs to the universal ribosomal protein uS17 family.</text>
</comment>
<feature type="non-terminal residue" evidence="4">
    <location>
        <position position="1"/>
    </location>
</feature>
<dbReference type="AlphaFoldDB" id="A0A9N9JIB2"/>
<dbReference type="SUPFAM" id="SSF50249">
    <property type="entry name" value="Nucleic acid-binding proteins"/>
    <property type="match status" value="1"/>
</dbReference>
<keyword evidence="3" id="KW-0687">Ribonucleoprotein</keyword>
<dbReference type="Pfam" id="PF00366">
    <property type="entry name" value="Ribosomal_S17"/>
    <property type="match status" value="1"/>
</dbReference>
<dbReference type="Gene3D" id="2.40.50.140">
    <property type="entry name" value="Nucleic acid-binding proteins"/>
    <property type="match status" value="1"/>
</dbReference>
<dbReference type="GO" id="GO:0006412">
    <property type="term" value="P:translation"/>
    <property type="evidence" value="ECO:0007669"/>
    <property type="project" value="InterPro"/>
</dbReference>
<dbReference type="GO" id="GO:0003735">
    <property type="term" value="F:structural constituent of ribosome"/>
    <property type="evidence" value="ECO:0007669"/>
    <property type="project" value="InterPro"/>
</dbReference>
<evidence type="ECO:0000256" key="3">
    <source>
        <dbReference type="ARBA" id="ARBA00023274"/>
    </source>
</evidence>
<gene>
    <name evidence="4" type="ORF">AMORRO_LOCUS17557</name>
</gene>
<evidence type="ECO:0000313" key="4">
    <source>
        <dbReference type="EMBL" id="CAG8783960.1"/>
    </source>
</evidence>
<dbReference type="OrthoDB" id="5372507at2759"/>
<name>A0A9N9JIB2_9GLOM</name>
<comment type="caution">
    <text evidence="4">The sequence shown here is derived from an EMBL/GenBank/DDBJ whole genome shotgun (WGS) entry which is preliminary data.</text>
</comment>
<protein>
    <submittedName>
        <fullName evidence="4">3694_t:CDS:1</fullName>
    </submittedName>
</protein>
<organism evidence="4 5">
    <name type="scientific">Acaulospora morrowiae</name>
    <dbReference type="NCBI Taxonomy" id="94023"/>
    <lineage>
        <taxon>Eukaryota</taxon>
        <taxon>Fungi</taxon>
        <taxon>Fungi incertae sedis</taxon>
        <taxon>Mucoromycota</taxon>
        <taxon>Glomeromycotina</taxon>
        <taxon>Glomeromycetes</taxon>
        <taxon>Diversisporales</taxon>
        <taxon>Acaulosporaceae</taxon>
        <taxon>Acaulospora</taxon>
    </lineage>
</organism>
<evidence type="ECO:0000256" key="2">
    <source>
        <dbReference type="ARBA" id="ARBA00022980"/>
    </source>
</evidence>
<dbReference type="GO" id="GO:1990904">
    <property type="term" value="C:ribonucleoprotein complex"/>
    <property type="evidence" value="ECO:0007669"/>
    <property type="project" value="UniProtKB-KW"/>
</dbReference>
<evidence type="ECO:0000256" key="1">
    <source>
        <dbReference type="ARBA" id="ARBA00010254"/>
    </source>
</evidence>
<dbReference type="GO" id="GO:0005840">
    <property type="term" value="C:ribosome"/>
    <property type="evidence" value="ECO:0007669"/>
    <property type="project" value="UniProtKB-KW"/>
</dbReference>
<evidence type="ECO:0000313" key="5">
    <source>
        <dbReference type="Proteomes" id="UP000789342"/>
    </source>
</evidence>
<dbReference type="InterPro" id="IPR000266">
    <property type="entry name" value="Ribosomal_uS17"/>
</dbReference>
<accession>A0A9N9JIB2</accession>
<keyword evidence="5" id="KW-1185">Reference proteome</keyword>
<proteinExistence type="inferred from homology"/>